<sequence>MIKWYRKRQLCARTNCLFYESGSLRLLDTGKEPAIATKGMERVDI</sequence>
<organism evidence="1 2">
    <name type="scientific">Clostridium scindens (strain ATCC 35704 / DSM 5676 / VPI 13733 / 19)</name>
    <dbReference type="NCBI Taxonomy" id="411468"/>
    <lineage>
        <taxon>Bacteria</taxon>
        <taxon>Bacillati</taxon>
        <taxon>Bacillota</taxon>
        <taxon>Clostridia</taxon>
        <taxon>Lachnospirales</taxon>
        <taxon>Lachnospiraceae</taxon>
    </lineage>
</organism>
<name>A0A494WNR7_CLOS5</name>
<keyword evidence="2" id="KW-1185">Reference proteome</keyword>
<proteinExistence type="predicted"/>
<evidence type="ECO:0000313" key="2">
    <source>
        <dbReference type="Proteomes" id="UP000289664"/>
    </source>
</evidence>
<gene>
    <name evidence="1" type="ORF">HDCHBGLK_02756</name>
</gene>
<dbReference type="Proteomes" id="UP000289664">
    <property type="component" value="Chromosome"/>
</dbReference>
<dbReference type="KEGG" id="csci:HDCHBGLK_02756"/>
<accession>A0A494WNR7</accession>
<protein>
    <submittedName>
        <fullName evidence="1">Uncharacterized protein</fullName>
    </submittedName>
</protein>
<dbReference type="AlphaFoldDB" id="A0A494WNR7"/>
<evidence type="ECO:0000313" key="1">
    <source>
        <dbReference type="EMBL" id="QBF75347.1"/>
    </source>
</evidence>
<dbReference type="EMBL" id="CP036170">
    <property type="protein sequence ID" value="QBF75347.1"/>
    <property type="molecule type" value="Genomic_DNA"/>
</dbReference>
<reference evidence="1 2" key="1">
    <citation type="journal article" date="2019" name="Appl. Environ. Microbiol.">
        <title>Clostridium scindens ATCC 35704: integration of nutritional requirements, the complete genome sequence, and global transcriptional responses to bile acids.</title>
        <authorList>
            <person name="Devendran S."/>
            <person name="Shrestha R."/>
            <person name="Alves J.M.P."/>
            <person name="Wolf P.G."/>
            <person name="Ly L."/>
            <person name="Hernandez A.G."/>
            <person name="Mendez-Garcia C."/>
            <person name="Inboden A."/>
            <person name="Wiley J."/>
            <person name="Paul O."/>
            <person name="Allen A."/>
            <person name="Springer E."/>
            <person name="Wright C.L."/>
            <person name="Fields C.J."/>
            <person name="Daniel S.L."/>
            <person name="Ridlon J.M."/>
        </authorList>
    </citation>
    <scope>NUCLEOTIDE SEQUENCE [LARGE SCALE GENOMIC DNA]</scope>
    <source>
        <strain evidence="1 2">ATCC 35704</strain>
    </source>
</reference>